<feature type="domain" description="Pvc16 N-terminal" evidence="1">
    <location>
        <begin position="12"/>
        <end position="186"/>
    </location>
</feature>
<name>A0A562U9J2_9SPHI</name>
<evidence type="ECO:0000313" key="2">
    <source>
        <dbReference type="EMBL" id="TWJ02448.1"/>
    </source>
</evidence>
<protein>
    <submittedName>
        <fullName evidence="2">Uncharacterized protein DUF4255</fullName>
    </submittedName>
</protein>
<gene>
    <name evidence="2" type="ORF">JN11_01421</name>
</gene>
<comment type="caution">
    <text evidence="2">The sequence shown here is derived from an EMBL/GenBank/DDBJ whole genome shotgun (WGS) entry which is preliminary data.</text>
</comment>
<dbReference type="Proteomes" id="UP000317010">
    <property type="component" value="Unassembled WGS sequence"/>
</dbReference>
<reference evidence="2 3" key="1">
    <citation type="submission" date="2019-07" db="EMBL/GenBank/DDBJ databases">
        <title>Genomic Encyclopedia of Archaeal and Bacterial Type Strains, Phase II (KMG-II): from individual species to whole genera.</title>
        <authorList>
            <person name="Goeker M."/>
        </authorList>
    </citation>
    <scope>NUCLEOTIDE SEQUENCE [LARGE SCALE GENOMIC DNA]</scope>
    <source>
        <strain evidence="2 3">ATCC BAA-1854</strain>
    </source>
</reference>
<evidence type="ECO:0000313" key="3">
    <source>
        <dbReference type="Proteomes" id="UP000317010"/>
    </source>
</evidence>
<accession>A0A562U9J2</accession>
<dbReference type="RefSeq" id="WP_144911055.1">
    <property type="nucleotide sequence ID" value="NZ_VLLI01000003.1"/>
</dbReference>
<dbReference type="EMBL" id="VLLI01000003">
    <property type="protein sequence ID" value="TWJ02448.1"/>
    <property type="molecule type" value="Genomic_DNA"/>
</dbReference>
<keyword evidence="3" id="KW-1185">Reference proteome</keyword>
<sequence length="200" mass="22498">MIDLALNFLNTQLDNYLRAKLDPTNSSPFIQLANIAWNDTDTSSATNGANASSSAFITLVNIEEDRISKSPEAYVRHNNNTVTYQNPTIHLNLYLLFSVNVSSYVESLKRVSYIIQFFQYQNVFTPLNSPSLPAGIEKLILDLSTLSFQDMNNLWGILGSKYLPSVMYKLRLVKISEEFAQGSAPLLHEIVINDKTLQTL</sequence>
<organism evidence="2 3">
    <name type="scientific">Mucilaginibacter frigoritolerans</name>
    <dbReference type="NCBI Taxonomy" id="652788"/>
    <lineage>
        <taxon>Bacteria</taxon>
        <taxon>Pseudomonadati</taxon>
        <taxon>Bacteroidota</taxon>
        <taxon>Sphingobacteriia</taxon>
        <taxon>Sphingobacteriales</taxon>
        <taxon>Sphingobacteriaceae</taxon>
        <taxon>Mucilaginibacter</taxon>
    </lineage>
</organism>
<proteinExistence type="predicted"/>
<dbReference type="OrthoDB" id="7560784at2"/>
<dbReference type="AlphaFoldDB" id="A0A562U9J2"/>
<dbReference type="Pfam" id="PF14065">
    <property type="entry name" value="Pvc16_N"/>
    <property type="match status" value="1"/>
</dbReference>
<evidence type="ECO:0000259" key="1">
    <source>
        <dbReference type="Pfam" id="PF14065"/>
    </source>
</evidence>
<dbReference type="InterPro" id="IPR025351">
    <property type="entry name" value="Pvc16_N"/>
</dbReference>